<proteinExistence type="predicted"/>
<protein>
    <submittedName>
        <fullName evidence="1">Uncharacterized protein</fullName>
    </submittedName>
</protein>
<dbReference type="STRING" id="246199.CUS_7027"/>
<keyword evidence="2" id="KW-1185">Reference proteome</keyword>
<sequence>MDNYTCHTSEIYFVKFTIQVNIYATELVDIHVKKADMFADLSVFELFKTCFWG</sequence>
<organism evidence="1 2">
    <name type="scientific">Ruminococcus albus 8</name>
    <dbReference type="NCBI Taxonomy" id="246199"/>
    <lineage>
        <taxon>Bacteria</taxon>
        <taxon>Bacillati</taxon>
        <taxon>Bacillota</taxon>
        <taxon>Clostridia</taxon>
        <taxon>Eubacteriales</taxon>
        <taxon>Oscillospiraceae</taxon>
        <taxon>Ruminococcus</taxon>
    </lineage>
</organism>
<comment type="caution">
    <text evidence="1">The sequence shown here is derived from an EMBL/GenBank/DDBJ whole genome shotgun (WGS) entry which is preliminary data.</text>
</comment>
<dbReference type="AlphaFoldDB" id="E9SHS7"/>
<name>E9SHS7_RUMAL</name>
<gene>
    <name evidence="1" type="ORF">CUS_7027</name>
</gene>
<accession>E9SHS7</accession>
<dbReference type="Proteomes" id="UP000004259">
    <property type="component" value="Unassembled WGS sequence"/>
</dbReference>
<evidence type="ECO:0000313" key="2">
    <source>
        <dbReference type="Proteomes" id="UP000004259"/>
    </source>
</evidence>
<evidence type="ECO:0000313" key="1">
    <source>
        <dbReference type="EMBL" id="EGC01200.1"/>
    </source>
</evidence>
<reference evidence="1 2" key="1">
    <citation type="submission" date="2011-02" db="EMBL/GenBank/DDBJ databases">
        <authorList>
            <person name="Nelson K.E."/>
            <person name="Sutton G."/>
            <person name="Torralba M."/>
            <person name="Durkin S."/>
            <person name="Harkins D."/>
            <person name="Montgomery R."/>
            <person name="Ziemer C."/>
            <person name="Klaassens E."/>
            <person name="Ocuiv P."/>
            <person name="Morrison M."/>
        </authorList>
    </citation>
    <scope>NUCLEOTIDE SEQUENCE [LARGE SCALE GENOMIC DNA]</scope>
    <source>
        <strain evidence="1 2">8</strain>
    </source>
</reference>
<dbReference type="EMBL" id="ADKM02000134">
    <property type="protein sequence ID" value="EGC01200.1"/>
    <property type="molecule type" value="Genomic_DNA"/>
</dbReference>